<proteinExistence type="inferred from homology"/>
<evidence type="ECO:0000256" key="9">
    <source>
        <dbReference type="SAM" id="Phobius"/>
    </source>
</evidence>
<sequence>MSITQRRSAGFSLLEVMVALAIFSVGLLGLGGLLVVSVKTNHSAYNRTQATFLAQSMADRIRANRQGLWTDRFNGNYSAATATPPGNTCETTAGCSVNDMILRERAMWSAQLAAFLPNVAANVNCTPVAGGSVVTSQQQEGDPPFNGLCTIRMTWSEANVDTNQDSTATSSRRDQTFAWVFQP</sequence>
<feature type="transmembrane region" description="Helical" evidence="9">
    <location>
        <begin position="12"/>
        <end position="36"/>
    </location>
</feature>
<evidence type="ECO:0000313" key="11">
    <source>
        <dbReference type="EMBL" id="MDC8011629.1"/>
    </source>
</evidence>
<evidence type="ECO:0000256" key="8">
    <source>
        <dbReference type="ARBA" id="ARBA00023136"/>
    </source>
</evidence>
<dbReference type="GO" id="GO:0015627">
    <property type="term" value="C:type II protein secretion system complex"/>
    <property type="evidence" value="ECO:0007669"/>
    <property type="project" value="InterPro"/>
</dbReference>
<dbReference type="Proteomes" id="UP001139971">
    <property type="component" value="Unassembled WGS sequence"/>
</dbReference>
<evidence type="ECO:0000256" key="3">
    <source>
        <dbReference type="ARBA" id="ARBA00022475"/>
    </source>
</evidence>
<evidence type="ECO:0000259" key="10">
    <source>
        <dbReference type="Pfam" id="PF22150"/>
    </source>
</evidence>
<evidence type="ECO:0000256" key="2">
    <source>
        <dbReference type="ARBA" id="ARBA00008358"/>
    </source>
</evidence>
<keyword evidence="8 9" id="KW-0472">Membrane</keyword>
<keyword evidence="4" id="KW-0488">Methylation</keyword>
<dbReference type="NCBIfam" id="TIGR02523">
    <property type="entry name" value="type_IV_pilV"/>
    <property type="match status" value="1"/>
</dbReference>
<comment type="subcellular location">
    <subcellularLocation>
        <location evidence="1">Cell inner membrane</location>
        <topology evidence="1">Single-pass membrane protein</topology>
    </subcellularLocation>
</comment>
<dbReference type="AlphaFoldDB" id="A0A9X3YH74"/>
<name>A0A9X3YH74_9GAMM</name>
<dbReference type="Pfam" id="PF22150">
    <property type="entry name" value="Tt1218-like"/>
    <property type="match status" value="1"/>
</dbReference>
<keyword evidence="6 9" id="KW-0812">Transmembrane</keyword>
<dbReference type="NCBIfam" id="TIGR02532">
    <property type="entry name" value="IV_pilin_GFxxxE"/>
    <property type="match status" value="1"/>
</dbReference>
<evidence type="ECO:0000256" key="4">
    <source>
        <dbReference type="ARBA" id="ARBA00022481"/>
    </source>
</evidence>
<reference evidence="11" key="1">
    <citation type="submission" date="2023-02" db="EMBL/GenBank/DDBJ databases">
        <title>Tahibacter soli sp. nov. isolated from soil.</title>
        <authorList>
            <person name="Baek J.H."/>
            <person name="Lee J.K."/>
            <person name="Choi D.G."/>
            <person name="Jeon C.O."/>
        </authorList>
    </citation>
    <scope>NUCLEOTIDE SEQUENCE</scope>
    <source>
        <strain evidence="11">BL</strain>
    </source>
</reference>
<dbReference type="InterPro" id="IPR010052">
    <property type="entry name" value="T2SS_protein-GspI"/>
</dbReference>
<keyword evidence="7 9" id="KW-1133">Transmembrane helix</keyword>
<organism evidence="11 12">
    <name type="scientific">Tahibacter soli</name>
    <dbReference type="NCBI Taxonomy" id="2983605"/>
    <lineage>
        <taxon>Bacteria</taxon>
        <taxon>Pseudomonadati</taxon>
        <taxon>Pseudomonadota</taxon>
        <taxon>Gammaproteobacteria</taxon>
        <taxon>Lysobacterales</taxon>
        <taxon>Rhodanobacteraceae</taxon>
        <taxon>Tahibacter</taxon>
    </lineage>
</organism>
<evidence type="ECO:0000256" key="6">
    <source>
        <dbReference type="ARBA" id="ARBA00022692"/>
    </source>
</evidence>
<gene>
    <name evidence="11" type="primary">pilV</name>
    <name evidence="11" type="ORF">OD750_003615</name>
</gene>
<evidence type="ECO:0000256" key="5">
    <source>
        <dbReference type="ARBA" id="ARBA00022519"/>
    </source>
</evidence>
<keyword evidence="3" id="KW-1003">Cell membrane</keyword>
<dbReference type="RefSeq" id="WP_263542845.1">
    <property type="nucleotide sequence ID" value="NZ_JAOVZO020000003.1"/>
</dbReference>
<evidence type="ECO:0000313" key="12">
    <source>
        <dbReference type="Proteomes" id="UP001139971"/>
    </source>
</evidence>
<dbReference type="GO" id="GO:0005886">
    <property type="term" value="C:plasma membrane"/>
    <property type="evidence" value="ECO:0007669"/>
    <property type="project" value="UniProtKB-SubCell"/>
</dbReference>
<evidence type="ECO:0000256" key="7">
    <source>
        <dbReference type="ARBA" id="ARBA00022989"/>
    </source>
</evidence>
<feature type="domain" description="Type IV pilin Tt1218-like" evidence="10">
    <location>
        <begin position="35"/>
        <end position="100"/>
    </location>
</feature>
<evidence type="ECO:0000256" key="1">
    <source>
        <dbReference type="ARBA" id="ARBA00004377"/>
    </source>
</evidence>
<keyword evidence="12" id="KW-1185">Reference proteome</keyword>
<keyword evidence="5" id="KW-0997">Cell inner membrane</keyword>
<accession>A0A9X3YH74</accession>
<dbReference type="PANTHER" id="PTHR38779:SF2">
    <property type="entry name" value="TYPE II SECRETION SYSTEM PROTEIN I-RELATED"/>
    <property type="match status" value="1"/>
</dbReference>
<dbReference type="PANTHER" id="PTHR38779">
    <property type="entry name" value="TYPE II SECRETION SYSTEM PROTEIN I-RELATED"/>
    <property type="match status" value="1"/>
</dbReference>
<dbReference type="InterPro" id="IPR054402">
    <property type="entry name" value="Tt1218-like_dom"/>
</dbReference>
<dbReference type="GO" id="GO:0015628">
    <property type="term" value="P:protein secretion by the type II secretion system"/>
    <property type="evidence" value="ECO:0007669"/>
    <property type="project" value="InterPro"/>
</dbReference>
<comment type="caution">
    <text evidence="11">The sequence shown here is derived from an EMBL/GenBank/DDBJ whole genome shotgun (WGS) entry which is preliminary data.</text>
</comment>
<comment type="similarity">
    <text evidence="2">Belongs to the GSP I family.</text>
</comment>
<dbReference type="InterPro" id="IPR012902">
    <property type="entry name" value="N_methyl_site"/>
</dbReference>
<protein>
    <submittedName>
        <fullName evidence="11">Type IV pilus modification protein PilV</fullName>
    </submittedName>
</protein>
<dbReference type="InterPro" id="IPR013362">
    <property type="entry name" value="Pilus_4_PilV"/>
</dbReference>
<dbReference type="Pfam" id="PF07963">
    <property type="entry name" value="N_methyl"/>
    <property type="match status" value="1"/>
</dbReference>
<dbReference type="EMBL" id="JAOVZO020000003">
    <property type="protein sequence ID" value="MDC8011629.1"/>
    <property type="molecule type" value="Genomic_DNA"/>
</dbReference>